<dbReference type="RefSeq" id="XP_015523870.2">
    <property type="nucleotide sequence ID" value="XM_015668384.2"/>
</dbReference>
<dbReference type="KEGG" id="nlo:107227277"/>
<dbReference type="PANTHER" id="PTHR37159:SF1">
    <property type="entry name" value="GH11867P"/>
    <property type="match status" value="1"/>
</dbReference>
<reference evidence="3 4" key="1">
    <citation type="submission" date="2025-05" db="UniProtKB">
        <authorList>
            <consortium name="RefSeq"/>
        </authorList>
    </citation>
    <scope>IDENTIFICATION</scope>
    <source>
        <tissue evidence="3 4">Thorax and Abdomen</tissue>
    </source>
</reference>
<keyword evidence="2" id="KW-1185">Reference proteome</keyword>
<evidence type="ECO:0000256" key="1">
    <source>
        <dbReference type="SAM" id="MobiDB-lite"/>
    </source>
</evidence>
<dbReference type="Proteomes" id="UP000829291">
    <property type="component" value="Chromosome 6"/>
</dbReference>
<feature type="region of interest" description="Disordered" evidence="1">
    <location>
        <begin position="33"/>
        <end position="86"/>
    </location>
</feature>
<dbReference type="OrthoDB" id="6361347at2759"/>
<evidence type="ECO:0000313" key="2">
    <source>
        <dbReference type="Proteomes" id="UP000829291"/>
    </source>
</evidence>
<feature type="compositionally biased region" description="Basic and acidic residues" evidence="1">
    <location>
        <begin position="49"/>
        <end position="76"/>
    </location>
</feature>
<gene>
    <name evidence="3 4" type="primary">LOC107227277</name>
</gene>
<dbReference type="AlphaFoldDB" id="A0A6J0CBS9"/>
<dbReference type="GeneID" id="107227277"/>
<protein>
    <submittedName>
        <fullName evidence="3 4">Uncharacterized protein LOC107227277</fullName>
    </submittedName>
</protein>
<dbReference type="InParanoid" id="A0A6J0CBS9"/>
<dbReference type="PANTHER" id="PTHR37159">
    <property type="entry name" value="GH11867P"/>
    <property type="match status" value="1"/>
</dbReference>
<accession>A0A6J0CBS9</accession>
<proteinExistence type="predicted"/>
<sequence>MKGDKESIMNCEVQNEFSGAEEDGYVERILSHSRSSLESDAMSISGGVKESDISETSRKSGDYRDTLTPNDKEKTNGIDAMKSSSSTETYDREAILRKLAGDNCMRKYLLNSARESQAKIETPETKTFEKSEDERLESVVEELREFLKATPDGLLHMMTGMSRPGDCGRPADRKPDWLDMEKLRRGQKFAREHNFSLYLAEMVSVMCAYTFRDTLKLMILTGNSSTPFTAFKRYTSVALKVQHWYCDDTWSKGTKGWTDMLTVRALHVAAKRRLDASTNEEIDNAAKISNMSCPSHDMLLKDFSEACETPAVGQCPFLVRPNDPDRPKSFNQLEVSFAQWQFVWLAICYPQHFGIHNATEEDLEAYCHLWRSIGYQLGVEDEYNFCRGSLDEIRQCGHDFIEMWVKPHFREVIPEWEHMMRCIFDGFKLALPYISFETSLLFVCEILDLKMPRLYSSLSYKAWINHCLMKSLFYYGMKLPMVVDFVNTKLQRTLDHGERLRPSSWEKIRIKLEG</sequence>
<evidence type="ECO:0000313" key="4">
    <source>
        <dbReference type="RefSeq" id="XP_046599375.1"/>
    </source>
</evidence>
<name>A0A6J0CBS9_NEOLC</name>
<evidence type="ECO:0000313" key="3">
    <source>
        <dbReference type="RefSeq" id="XP_015523870.2"/>
    </source>
</evidence>
<dbReference type="RefSeq" id="XP_046599375.1">
    <property type="nucleotide sequence ID" value="XM_046743419.1"/>
</dbReference>
<organism evidence="2 3">
    <name type="scientific">Neodiprion lecontei</name>
    <name type="common">Redheaded pine sawfly</name>
    <dbReference type="NCBI Taxonomy" id="441921"/>
    <lineage>
        <taxon>Eukaryota</taxon>
        <taxon>Metazoa</taxon>
        <taxon>Ecdysozoa</taxon>
        <taxon>Arthropoda</taxon>
        <taxon>Hexapoda</taxon>
        <taxon>Insecta</taxon>
        <taxon>Pterygota</taxon>
        <taxon>Neoptera</taxon>
        <taxon>Endopterygota</taxon>
        <taxon>Hymenoptera</taxon>
        <taxon>Tenthredinoidea</taxon>
        <taxon>Diprionidae</taxon>
        <taxon>Diprioninae</taxon>
        <taxon>Neodiprion</taxon>
    </lineage>
</organism>